<dbReference type="EMBL" id="CAMAPE010000009">
    <property type="protein sequence ID" value="CAH9074246.1"/>
    <property type="molecule type" value="Genomic_DNA"/>
</dbReference>
<dbReference type="OrthoDB" id="1430620at2759"/>
<evidence type="ECO:0000256" key="1">
    <source>
        <dbReference type="SAM" id="MobiDB-lite"/>
    </source>
</evidence>
<dbReference type="AlphaFoldDB" id="A0A9P0YSX1"/>
<evidence type="ECO:0000313" key="2">
    <source>
        <dbReference type="EMBL" id="CAH9074246.1"/>
    </source>
</evidence>
<protein>
    <submittedName>
        <fullName evidence="2">Uncharacterized protein</fullName>
    </submittedName>
</protein>
<gene>
    <name evidence="2" type="ORF">CEURO_LOCUS5073</name>
</gene>
<accession>A0A9P0YSX1</accession>
<sequence length="246" mass="28195">MEDFGGKWNTVDPVTGQLPPTPHARYMANYSQRMEEKYGPDRSQHPVFDYEIWTQITGPPKKGRLIGVPDQISHPELFQPSKPEEDRCVILEHQVVDLKTEIETIRVGMLEFKTENEKIQAENVEQRTHFNSTMSNIWGVLINMGVVNPNMIPFNFGSSQQHPAMMFGQQSQLHQHLPSRQQPGSFSQLIRMTYAQAQHEMVEDQPPQLVQGDLAQPKASQCFSRLPAIQLDQMLLHLFFLCGILM</sequence>
<proteinExistence type="predicted"/>
<evidence type="ECO:0000313" key="3">
    <source>
        <dbReference type="Proteomes" id="UP001152484"/>
    </source>
</evidence>
<reference evidence="2" key="1">
    <citation type="submission" date="2022-07" db="EMBL/GenBank/DDBJ databases">
        <authorList>
            <person name="Macas J."/>
            <person name="Novak P."/>
            <person name="Neumann P."/>
        </authorList>
    </citation>
    <scope>NUCLEOTIDE SEQUENCE</scope>
</reference>
<comment type="caution">
    <text evidence="2">The sequence shown here is derived from an EMBL/GenBank/DDBJ whole genome shotgun (WGS) entry which is preliminary data.</text>
</comment>
<name>A0A9P0YSX1_CUSEU</name>
<organism evidence="2 3">
    <name type="scientific">Cuscuta europaea</name>
    <name type="common">European dodder</name>
    <dbReference type="NCBI Taxonomy" id="41803"/>
    <lineage>
        <taxon>Eukaryota</taxon>
        <taxon>Viridiplantae</taxon>
        <taxon>Streptophyta</taxon>
        <taxon>Embryophyta</taxon>
        <taxon>Tracheophyta</taxon>
        <taxon>Spermatophyta</taxon>
        <taxon>Magnoliopsida</taxon>
        <taxon>eudicotyledons</taxon>
        <taxon>Gunneridae</taxon>
        <taxon>Pentapetalae</taxon>
        <taxon>asterids</taxon>
        <taxon>lamiids</taxon>
        <taxon>Solanales</taxon>
        <taxon>Convolvulaceae</taxon>
        <taxon>Cuscuteae</taxon>
        <taxon>Cuscuta</taxon>
        <taxon>Cuscuta subgen. Cuscuta</taxon>
    </lineage>
</organism>
<dbReference type="Proteomes" id="UP001152484">
    <property type="component" value="Unassembled WGS sequence"/>
</dbReference>
<keyword evidence="3" id="KW-1185">Reference proteome</keyword>
<feature type="region of interest" description="Disordered" evidence="1">
    <location>
        <begin position="1"/>
        <end position="23"/>
    </location>
</feature>